<gene>
    <name evidence="1" type="ORF">BACCAP_04416</name>
</gene>
<comment type="caution">
    <text evidence="1">The sequence shown here is derived from an EMBL/GenBank/DDBJ whole genome shotgun (WGS) entry which is preliminary data.</text>
</comment>
<reference evidence="1 2" key="2">
    <citation type="submission" date="2007-06" db="EMBL/GenBank/DDBJ databases">
        <title>Draft genome sequence of Pseudoflavonifractor capillosus ATCC 29799.</title>
        <authorList>
            <person name="Sudarsanam P."/>
            <person name="Ley R."/>
            <person name="Guruge J."/>
            <person name="Turnbaugh P.J."/>
            <person name="Mahowald M."/>
            <person name="Liep D."/>
            <person name="Gordon J."/>
        </authorList>
    </citation>
    <scope>NUCLEOTIDE SEQUENCE [LARGE SCALE GENOMIC DNA]</scope>
    <source>
        <strain evidence="1 2">ATCC 29799</strain>
    </source>
</reference>
<accession>A6P1P4</accession>
<protein>
    <submittedName>
        <fullName evidence="1">Uncharacterized protein</fullName>
    </submittedName>
</protein>
<evidence type="ECO:0000313" key="2">
    <source>
        <dbReference type="Proteomes" id="UP000003639"/>
    </source>
</evidence>
<evidence type="ECO:0000313" key="1">
    <source>
        <dbReference type="EMBL" id="EDM97936.1"/>
    </source>
</evidence>
<dbReference type="AlphaFoldDB" id="A6P1P4"/>
<dbReference type="EMBL" id="AAXG02000047">
    <property type="protein sequence ID" value="EDM97936.1"/>
    <property type="molecule type" value="Genomic_DNA"/>
</dbReference>
<dbReference type="Proteomes" id="UP000003639">
    <property type="component" value="Unassembled WGS sequence"/>
</dbReference>
<organism evidence="1 2">
    <name type="scientific">Pseudoflavonifractor capillosus ATCC 29799</name>
    <dbReference type="NCBI Taxonomy" id="411467"/>
    <lineage>
        <taxon>Bacteria</taxon>
        <taxon>Bacillati</taxon>
        <taxon>Bacillota</taxon>
        <taxon>Clostridia</taxon>
        <taxon>Eubacteriales</taxon>
        <taxon>Oscillospiraceae</taxon>
        <taxon>Pseudoflavonifractor</taxon>
    </lineage>
</organism>
<name>A6P1P4_9FIRM</name>
<dbReference type="STRING" id="411467.BACCAP_04416"/>
<keyword evidence="2" id="KW-1185">Reference proteome</keyword>
<reference evidence="1 2" key="1">
    <citation type="submission" date="2007-04" db="EMBL/GenBank/DDBJ databases">
        <authorList>
            <person name="Fulton L."/>
            <person name="Clifton S."/>
            <person name="Fulton B."/>
            <person name="Xu J."/>
            <person name="Minx P."/>
            <person name="Pepin K.H."/>
            <person name="Johnson M."/>
            <person name="Thiruvilangam P."/>
            <person name="Bhonagiri V."/>
            <person name="Nash W.E."/>
            <person name="Mardis E.R."/>
            <person name="Wilson R.K."/>
        </authorList>
    </citation>
    <scope>NUCLEOTIDE SEQUENCE [LARGE SCALE GENOMIC DNA]</scope>
    <source>
        <strain evidence="1 2">ATCC 29799</strain>
    </source>
</reference>
<proteinExistence type="predicted"/>
<sequence>MAKLVTFFTFASTFLFSRYHLLRQFLTGGKFSAPRFSALSLFNFQIM</sequence>